<evidence type="ECO:0000313" key="2">
    <source>
        <dbReference type="EMBL" id="PFH48786.1"/>
    </source>
</evidence>
<dbReference type="SUPFAM" id="SSF51395">
    <property type="entry name" value="FMN-linked oxidoreductases"/>
    <property type="match status" value="1"/>
</dbReference>
<dbReference type="EMBL" id="KZ302050">
    <property type="protein sequence ID" value="PFH48786.1"/>
    <property type="molecule type" value="Genomic_DNA"/>
</dbReference>
<name>A0A2A9NM01_9AGAR</name>
<dbReference type="InterPro" id="IPR013785">
    <property type="entry name" value="Aldolase_TIM"/>
</dbReference>
<sequence length="385" mass="43399">MTSTTISKLFQPIKVGPLNLEHRVVHAPLTRFKNTKHGCVPVQHIIKEYYSQRTTTPGTFIIGEATVISDKAGGYHSVPGIYTDEQIDSWKQVVSVVHEKGSYMFCQLWALGRVAEPYILRETNPPRPYVAPSPIELPDCNYGELPREYTKAEIKEVVRSYVQAAKNAVFKAGFDGIEIHGANGYLFDQFLQDVTNFRSDEYGGSIENRSRFGLEVVDAIADAIGEERMGVRLSPWSPFQGMGMEDPIPQFAHFVSTLKMRHPKLAYIHVIEPRIDGNKDSTSPIEKHESNDFLRAIWKPGVYIAAGGFDREKALLEAETGELIAFGRHFIANPDLPVRLQKNIPLNKYHRPTFYIPFDGAENPSAGYTDYPFAKDVHYVTHETP</sequence>
<dbReference type="InterPro" id="IPR001155">
    <property type="entry name" value="OxRdtase_FMN_N"/>
</dbReference>
<dbReference type="PANTHER" id="PTHR22893">
    <property type="entry name" value="NADH OXIDOREDUCTASE-RELATED"/>
    <property type="match status" value="1"/>
</dbReference>
<proteinExistence type="predicted"/>
<accession>A0A2A9NM01</accession>
<dbReference type="AlphaFoldDB" id="A0A2A9NM01"/>
<dbReference type="OrthoDB" id="276546at2759"/>
<dbReference type="GO" id="GO:0010181">
    <property type="term" value="F:FMN binding"/>
    <property type="evidence" value="ECO:0007669"/>
    <property type="project" value="InterPro"/>
</dbReference>
<evidence type="ECO:0000313" key="3">
    <source>
        <dbReference type="Proteomes" id="UP000242287"/>
    </source>
</evidence>
<dbReference type="Pfam" id="PF00724">
    <property type="entry name" value="Oxidored_FMN"/>
    <property type="match status" value="1"/>
</dbReference>
<dbReference type="GO" id="GO:0016491">
    <property type="term" value="F:oxidoreductase activity"/>
    <property type="evidence" value="ECO:0007669"/>
    <property type="project" value="InterPro"/>
</dbReference>
<dbReference type="CDD" id="cd02933">
    <property type="entry name" value="OYE_like_FMN"/>
    <property type="match status" value="1"/>
</dbReference>
<dbReference type="Proteomes" id="UP000242287">
    <property type="component" value="Unassembled WGS sequence"/>
</dbReference>
<keyword evidence="3" id="KW-1185">Reference proteome</keyword>
<dbReference type="InterPro" id="IPR045247">
    <property type="entry name" value="Oye-like"/>
</dbReference>
<dbReference type="STRING" id="703135.A0A2A9NM01"/>
<evidence type="ECO:0000259" key="1">
    <source>
        <dbReference type="Pfam" id="PF00724"/>
    </source>
</evidence>
<protein>
    <recommendedName>
        <fullName evidence="1">NADH:flavin oxidoreductase/NADH oxidase N-terminal domain-containing protein</fullName>
    </recommendedName>
</protein>
<organism evidence="2 3">
    <name type="scientific">Amanita thiersii Skay4041</name>
    <dbReference type="NCBI Taxonomy" id="703135"/>
    <lineage>
        <taxon>Eukaryota</taxon>
        <taxon>Fungi</taxon>
        <taxon>Dikarya</taxon>
        <taxon>Basidiomycota</taxon>
        <taxon>Agaricomycotina</taxon>
        <taxon>Agaricomycetes</taxon>
        <taxon>Agaricomycetidae</taxon>
        <taxon>Agaricales</taxon>
        <taxon>Pluteineae</taxon>
        <taxon>Amanitaceae</taxon>
        <taxon>Amanita</taxon>
    </lineage>
</organism>
<dbReference type="Gene3D" id="3.20.20.70">
    <property type="entry name" value="Aldolase class I"/>
    <property type="match status" value="1"/>
</dbReference>
<feature type="domain" description="NADH:flavin oxidoreductase/NADH oxidase N-terminal" evidence="1">
    <location>
        <begin position="8"/>
        <end position="347"/>
    </location>
</feature>
<dbReference type="FunFam" id="3.20.20.70:FF:000138">
    <property type="entry name" value="NADPH dehydrogenase 1"/>
    <property type="match status" value="1"/>
</dbReference>
<gene>
    <name evidence="2" type="ORF">AMATHDRAFT_49224</name>
</gene>
<dbReference type="PANTHER" id="PTHR22893:SF91">
    <property type="entry name" value="NADPH DEHYDROGENASE 2-RELATED"/>
    <property type="match status" value="1"/>
</dbReference>
<reference evidence="2 3" key="1">
    <citation type="submission" date="2014-02" db="EMBL/GenBank/DDBJ databases">
        <title>Transposable element dynamics among asymbiotic and ectomycorrhizal Amanita fungi.</title>
        <authorList>
            <consortium name="DOE Joint Genome Institute"/>
            <person name="Hess J."/>
            <person name="Skrede I."/>
            <person name="Wolfe B."/>
            <person name="LaButti K."/>
            <person name="Ohm R.A."/>
            <person name="Grigoriev I.V."/>
            <person name="Pringle A."/>
        </authorList>
    </citation>
    <scope>NUCLEOTIDE SEQUENCE [LARGE SCALE GENOMIC DNA]</scope>
    <source>
        <strain evidence="2 3">SKay4041</strain>
    </source>
</reference>